<sequence>MNFYHTWIYEYILNAKWFIWMIVYVVLGLNIIAPVIIWGLMNGTALIKWAKTIKQKAKKKMKQKNLES</sequence>
<dbReference type="EMBL" id="RZTZ01000003">
    <property type="protein sequence ID" value="RVT63794.1"/>
    <property type="molecule type" value="Genomic_DNA"/>
</dbReference>
<evidence type="ECO:0000256" key="1">
    <source>
        <dbReference type="SAM" id="Phobius"/>
    </source>
</evidence>
<dbReference type="Proteomes" id="UP000288024">
    <property type="component" value="Unassembled WGS sequence"/>
</dbReference>
<evidence type="ECO:0000313" key="3">
    <source>
        <dbReference type="Proteomes" id="UP000288024"/>
    </source>
</evidence>
<dbReference type="AlphaFoldDB" id="A0A437KCI9"/>
<keyword evidence="1" id="KW-0812">Transmembrane</keyword>
<comment type="caution">
    <text evidence="2">The sequence shown here is derived from an EMBL/GenBank/DDBJ whole genome shotgun (WGS) entry which is preliminary data.</text>
</comment>
<name>A0A437KCI9_9BACI</name>
<keyword evidence="3" id="KW-1185">Reference proteome</keyword>
<feature type="transmembrane region" description="Helical" evidence="1">
    <location>
        <begin position="17"/>
        <end position="41"/>
    </location>
</feature>
<keyword evidence="1" id="KW-1133">Transmembrane helix</keyword>
<protein>
    <submittedName>
        <fullName evidence="2">Uncharacterized protein</fullName>
    </submittedName>
</protein>
<reference evidence="2 3" key="1">
    <citation type="submission" date="2019-01" db="EMBL/GenBank/DDBJ databases">
        <title>Bacillus sp. M5HDSG1-1, whole genome shotgun sequence.</title>
        <authorList>
            <person name="Tuo L."/>
        </authorList>
    </citation>
    <scope>NUCLEOTIDE SEQUENCE [LARGE SCALE GENOMIC DNA]</scope>
    <source>
        <strain evidence="2 3">M5HDSG1-1</strain>
    </source>
</reference>
<dbReference type="GeneID" id="87616868"/>
<accession>A0A437KCI9</accession>
<gene>
    <name evidence="2" type="ORF">EM808_11080</name>
</gene>
<keyword evidence="1" id="KW-0472">Membrane</keyword>
<proteinExistence type="predicted"/>
<evidence type="ECO:0000313" key="2">
    <source>
        <dbReference type="EMBL" id="RVT63794.1"/>
    </source>
</evidence>
<organism evidence="2 3">
    <name type="scientific">Niallia taxi</name>
    <dbReference type="NCBI Taxonomy" id="2499688"/>
    <lineage>
        <taxon>Bacteria</taxon>
        <taxon>Bacillati</taxon>
        <taxon>Bacillota</taxon>
        <taxon>Bacilli</taxon>
        <taxon>Bacillales</taxon>
        <taxon>Bacillaceae</taxon>
        <taxon>Niallia</taxon>
    </lineage>
</organism>
<dbReference type="RefSeq" id="WP_127738270.1">
    <property type="nucleotide sequence ID" value="NZ_CAJCKN010000017.1"/>
</dbReference>